<keyword evidence="2" id="KW-0732">Signal</keyword>
<dbReference type="AlphaFoldDB" id="A0A835ZDR2"/>
<sequence>MAGRSAALLVVLLCVLVGCSHASAPIVTVHLKGTSIKSLNDLHIGAEYDTVYKDDIRCGGTYQHNELPLLPKTLYVSTERELRGGLRGRAKATADLVARSVTVAAAAARGDGAEVTAVFDTRSKLTLLGASCRRGVTAGEAAGTRRCCRMPPRSTGRAPLRAVCLSPRTVGCVRAEVTAAFDARSKLTSLGASCRVSQMPPPMRGIALLMRLVTCLRAVTGGACGALLRGCRGPHVRRLRCRTASLLLSRRCGGASEDEDDPESALVEDLTVRVTKRVDAETEVTPIWSVATGRVALECRRRTAGGGDLDLFLDPDEGLDARWRDPAAHGAWTLHARVPFRRPRASCVTVRRAWRLTPVLSSAASWTRHDSGRSQRQRTRLQRSGTAWLRALHRRWRRHAPQRPPPRPASPTNHRCPSRHDEVAAALSVPALAAPSCRQACCAEGRAVRLFRNSGCLLLRATRSAWRVKRACTRCPPLPLHVRECRGRAPLRTRRNAMQRRVLRLFLASPPHVCGSTERQASKRLRHWSALNLTTRAVTAFRRDAHR</sequence>
<name>A0A835ZDR2_9STRA</name>
<feature type="region of interest" description="Disordered" evidence="1">
    <location>
        <begin position="396"/>
        <end position="417"/>
    </location>
</feature>
<evidence type="ECO:0000256" key="1">
    <source>
        <dbReference type="SAM" id="MobiDB-lite"/>
    </source>
</evidence>
<dbReference type="EMBL" id="JAFCMP010000014">
    <property type="protein sequence ID" value="KAG5191820.1"/>
    <property type="molecule type" value="Genomic_DNA"/>
</dbReference>
<evidence type="ECO:0000313" key="4">
    <source>
        <dbReference type="Proteomes" id="UP000664859"/>
    </source>
</evidence>
<proteinExistence type="predicted"/>
<evidence type="ECO:0000256" key="2">
    <source>
        <dbReference type="SAM" id="SignalP"/>
    </source>
</evidence>
<protein>
    <submittedName>
        <fullName evidence="3">Uncharacterized protein</fullName>
    </submittedName>
</protein>
<accession>A0A835ZDR2</accession>
<gene>
    <name evidence="3" type="ORF">JKP88DRAFT_295067</name>
</gene>
<comment type="caution">
    <text evidence="3">The sequence shown here is derived from an EMBL/GenBank/DDBJ whole genome shotgun (WGS) entry which is preliminary data.</text>
</comment>
<organism evidence="3 4">
    <name type="scientific">Tribonema minus</name>
    <dbReference type="NCBI Taxonomy" id="303371"/>
    <lineage>
        <taxon>Eukaryota</taxon>
        <taxon>Sar</taxon>
        <taxon>Stramenopiles</taxon>
        <taxon>Ochrophyta</taxon>
        <taxon>PX clade</taxon>
        <taxon>Xanthophyceae</taxon>
        <taxon>Tribonematales</taxon>
        <taxon>Tribonemataceae</taxon>
        <taxon>Tribonema</taxon>
    </lineage>
</organism>
<feature type="chain" id="PRO_5032443896" evidence="2">
    <location>
        <begin position="23"/>
        <end position="547"/>
    </location>
</feature>
<dbReference type="Proteomes" id="UP000664859">
    <property type="component" value="Unassembled WGS sequence"/>
</dbReference>
<reference evidence="3" key="1">
    <citation type="submission" date="2021-02" db="EMBL/GenBank/DDBJ databases">
        <title>First Annotated Genome of the Yellow-green Alga Tribonema minus.</title>
        <authorList>
            <person name="Mahan K.M."/>
        </authorList>
    </citation>
    <scope>NUCLEOTIDE SEQUENCE</scope>
    <source>
        <strain evidence="3">UTEX B ZZ1240</strain>
    </source>
</reference>
<keyword evidence="4" id="KW-1185">Reference proteome</keyword>
<feature type="signal peptide" evidence="2">
    <location>
        <begin position="1"/>
        <end position="22"/>
    </location>
</feature>
<evidence type="ECO:0000313" key="3">
    <source>
        <dbReference type="EMBL" id="KAG5191820.1"/>
    </source>
</evidence>
<dbReference type="PROSITE" id="PS51257">
    <property type="entry name" value="PROKAR_LIPOPROTEIN"/>
    <property type="match status" value="1"/>
</dbReference>